<dbReference type="Gene3D" id="3.90.550.10">
    <property type="entry name" value="Spore Coat Polysaccharide Biosynthesis Protein SpsA, Chain A"/>
    <property type="match status" value="1"/>
</dbReference>
<sequence length="73" mass="8515">MRKTDQSKNNYFSILMANFNNANYIESAINSVLKQTYTNWELIIVDDCSVDDSIKIIKPFLSDKRIKLIQLKV</sequence>
<feature type="non-terminal residue" evidence="2">
    <location>
        <position position="73"/>
    </location>
</feature>
<feature type="domain" description="Glycosyltransferase 2-like" evidence="1">
    <location>
        <begin position="13"/>
        <end position="71"/>
    </location>
</feature>
<dbReference type="GO" id="GO:0016758">
    <property type="term" value="F:hexosyltransferase activity"/>
    <property type="evidence" value="ECO:0007669"/>
    <property type="project" value="UniProtKB-ARBA"/>
</dbReference>
<comment type="caution">
    <text evidence="2">The sequence shown here is derived from an EMBL/GenBank/DDBJ whole genome shotgun (WGS) entry which is preliminary data.</text>
</comment>
<evidence type="ECO:0000259" key="1">
    <source>
        <dbReference type="Pfam" id="PF00535"/>
    </source>
</evidence>
<protein>
    <recommendedName>
        <fullName evidence="1">Glycosyltransferase 2-like domain-containing protein</fullName>
    </recommendedName>
</protein>
<reference evidence="2" key="1">
    <citation type="journal article" date="2014" name="Front. Microbiol.">
        <title>High frequency of phylogenetically diverse reductive dehalogenase-homologous genes in deep subseafloor sedimentary metagenomes.</title>
        <authorList>
            <person name="Kawai M."/>
            <person name="Futagami T."/>
            <person name="Toyoda A."/>
            <person name="Takaki Y."/>
            <person name="Nishi S."/>
            <person name="Hori S."/>
            <person name="Arai W."/>
            <person name="Tsubouchi T."/>
            <person name="Morono Y."/>
            <person name="Uchiyama I."/>
            <person name="Ito T."/>
            <person name="Fujiyama A."/>
            <person name="Inagaki F."/>
            <person name="Takami H."/>
        </authorList>
    </citation>
    <scope>NUCLEOTIDE SEQUENCE</scope>
    <source>
        <strain evidence="2">Expedition CK06-06</strain>
    </source>
</reference>
<dbReference type="InterPro" id="IPR029044">
    <property type="entry name" value="Nucleotide-diphossugar_trans"/>
</dbReference>
<dbReference type="Pfam" id="PF00535">
    <property type="entry name" value="Glycos_transf_2"/>
    <property type="match status" value="1"/>
</dbReference>
<dbReference type="PANTHER" id="PTHR22916">
    <property type="entry name" value="GLYCOSYLTRANSFERASE"/>
    <property type="match status" value="1"/>
</dbReference>
<organism evidence="2">
    <name type="scientific">marine sediment metagenome</name>
    <dbReference type="NCBI Taxonomy" id="412755"/>
    <lineage>
        <taxon>unclassified sequences</taxon>
        <taxon>metagenomes</taxon>
        <taxon>ecological metagenomes</taxon>
    </lineage>
</organism>
<name>X1FRC2_9ZZZZ</name>
<dbReference type="InterPro" id="IPR001173">
    <property type="entry name" value="Glyco_trans_2-like"/>
</dbReference>
<dbReference type="PANTHER" id="PTHR22916:SF3">
    <property type="entry name" value="UDP-GLCNAC:BETAGAL BETA-1,3-N-ACETYLGLUCOSAMINYLTRANSFERASE-LIKE PROTEIN 1"/>
    <property type="match status" value="1"/>
</dbReference>
<proteinExistence type="predicted"/>
<evidence type="ECO:0000313" key="2">
    <source>
        <dbReference type="EMBL" id="GAH35075.1"/>
    </source>
</evidence>
<dbReference type="AlphaFoldDB" id="X1FRC2"/>
<dbReference type="SUPFAM" id="SSF53448">
    <property type="entry name" value="Nucleotide-diphospho-sugar transferases"/>
    <property type="match status" value="1"/>
</dbReference>
<accession>X1FRC2</accession>
<gene>
    <name evidence="2" type="ORF">S03H2_22237</name>
</gene>
<dbReference type="EMBL" id="BARU01011940">
    <property type="protein sequence ID" value="GAH35075.1"/>
    <property type="molecule type" value="Genomic_DNA"/>
</dbReference>